<keyword evidence="2 12" id="KW-0963">Cytoplasm</keyword>
<dbReference type="InterPro" id="IPR018165">
    <property type="entry name" value="Ala-tRNA-synth_IIc_core"/>
</dbReference>
<dbReference type="EMBL" id="JQCH01000004">
    <property type="protein sequence ID" value="KRO10521.1"/>
    <property type="molecule type" value="Genomic_DNA"/>
</dbReference>
<dbReference type="InterPro" id="IPR023033">
    <property type="entry name" value="Ala_tRNA_ligase_euk/bac"/>
</dbReference>
<feature type="coiled-coil region" evidence="13">
    <location>
        <begin position="772"/>
        <end position="806"/>
    </location>
</feature>
<evidence type="ECO:0000256" key="12">
    <source>
        <dbReference type="HAMAP-Rule" id="MF_00036"/>
    </source>
</evidence>
<accession>A0ABR5Q8K8</accession>
<evidence type="ECO:0000259" key="14">
    <source>
        <dbReference type="PROSITE" id="PS50860"/>
    </source>
</evidence>
<comment type="domain">
    <text evidence="12">Consists of three domains; the N-terminal catalytic domain, the editing domain and the C-terminal C-Ala domain. The editing domain removes incorrectly charged amino acids, while the C-Ala domain, along with tRNA(Ala), serves as a bridge to cooperatively bring together the editing and aminoacylation centers thus stimulating deacylation of misacylated tRNAs.</text>
</comment>
<comment type="similarity">
    <text evidence="1 12">Belongs to the class-II aminoacyl-tRNA synthetase family.</text>
</comment>
<dbReference type="Pfam" id="PF02272">
    <property type="entry name" value="DHHA1"/>
    <property type="match status" value="1"/>
</dbReference>
<comment type="caution">
    <text evidence="15">The sequence shown here is derived from an EMBL/GenBank/DDBJ whole genome shotgun (WGS) entry which is preliminary data.</text>
</comment>
<dbReference type="NCBIfam" id="TIGR00344">
    <property type="entry name" value="alaS"/>
    <property type="match status" value="1"/>
</dbReference>
<dbReference type="InterPro" id="IPR012947">
    <property type="entry name" value="tRNA_SAD"/>
</dbReference>
<comment type="subcellular location">
    <subcellularLocation>
        <location evidence="12">Cytoplasm</location>
    </subcellularLocation>
</comment>
<proteinExistence type="inferred from homology"/>
<feature type="binding site" evidence="12">
    <location>
        <position position="610"/>
    </location>
    <ligand>
        <name>Zn(2+)</name>
        <dbReference type="ChEBI" id="CHEBI:29105"/>
    </ligand>
</feature>
<dbReference type="EC" id="6.1.1.7" evidence="12"/>
<dbReference type="InterPro" id="IPR045864">
    <property type="entry name" value="aa-tRNA-synth_II/BPL/LPL"/>
</dbReference>
<evidence type="ECO:0000256" key="7">
    <source>
        <dbReference type="ARBA" id="ARBA00022884"/>
    </source>
</evidence>
<dbReference type="InterPro" id="IPR018164">
    <property type="entry name" value="Ala-tRNA-synth_IIc_N"/>
</dbReference>
<keyword evidence="13" id="KW-0175">Coiled coil</keyword>
<evidence type="ECO:0000256" key="2">
    <source>
        <dbReference type="ARBA" id="ARBA00022490"/>
    </source>
</evidence>
<dbReference type="Gene3D" id="3.30.54.20">
    <property type="match status" value="1"/>
</dbReference>
<feature type="binding site" evidence="12">
    <location>
        <position position="712"/>
    </location>
    <ligand>
        <name>Zn(2+)</name>
        <dbReference type="ChEBI" id="CHEBI:29105"/>
    </ligand>
</feature>
<dbReference type="InterPro" id="IPR009000">
    <property type="entry name" value="Transl_B-barrel_sf"/>
</dbReference>
<feature type="binding site" evidence="12">
    <location>
        <position position="614"/>
    </location>
    <ligand>
        <name>Zn(2+)</name>
        <dbReference type="ChEBI" id="CHEBI:29105"/>
    </ligand>
</feature>
<keyword evidence="16" id="KW-1185">Reference proteome</keyword>
<dbReference type="Pfam" id="PF07973">
    <property type="entry name" value="tRNA_SAD"/>
    <property type="match status" value="1"/>
</dbReference>
<evidence type="ECO:0000256" key="13">
    <source>
        <dbReference type="SAM" id="Coils"/>
    </source>
</evidence>
<keyword evidence="5 12" id="KW-0547">Nucleotide-binding</keyword>
<dbReference type="Gene3D" id="3.30.980.10">
    <property type="entry name" value="Threonyl-trna Synthetase, Chain A, domain 2"/>
    <property type="match status" value="1"/>
</dbReference>
<dbReference type="InterPro" id="IPR018163">
    <property type="entry name" value="Thr/Ala-tRNA-synth_IIc_edit"/>
</dbReference>
<keyword evidence="6 12" id="KW-0067">ATP-binding</keyword>
<sequence>MVNDYPSLQAKWYRVCLGVFVGNDGFYYSKMKVWMKLMKTLKQLSSSEVRQMFLEFFKEHGHKIEPSAPLVPVDDPTLLWINSGVATMKKYFDGSVVPDNPRLTSSQKSIRTNDIENVGKTARHHTLFEMLGNFSVGDYFKKEVIPWAWELLTSDQWFGFEADKLYITVYPKDKETREIWEQIGIDPSHIIEDEDNFWDIGQGPSGPDSEIFYDRGQEMNNLPEDDPESYPGGENERYLEIWNIVFSQFNHTPEDTYEPLPHKNIDTGMGLERVVSIFQHAKTNFETDLFLPLIEQTETLSDNKKYGDNVLDDISFKVIADHIRAITFAIGDGALPSNVGRGYVIRRLIRRVVVNGKKLGIDEPFLFKMVTTVGRIMESHYPEVLKNADYIASVIKSEEKRFNATLNDGLALLNAVIAETKQANQTQMSGKSAFKLYDTYGFPVELTREYAADEGLTVDEAGFKDEMQQQQNRARNARNTDKSMGVQSDLWTDFKETSEYVGYDELKINDAKVLAIAQKQTIVDVARPNDGVAEVIFAQTPFYAEMGGQVADTGLVIDNHGETIGTVVDVQHAPNGQNLHSIKLTSTLKKGARYQLIVDRSRHLKIEKNHTATHILDQALRNILGGHTQQAGSLVEANYLRFDFNHFGSVTKDDLNKVEQMVNEQIWREIPIKTVETDLESAKDMGAIALFSEKYGDVVRVVKIGDFNTEFCGGDHVKNTNEIGLFKIVSEAGVGAGVRRIEAVTASDAYQLLNQREELLTQTAAILKAPQIKEVPHKVEGLQDELKQLQRQNDSLQAKIAAQQAQDVFSNVQKTSKGTLIAEQVQVAGMDQMRQLADSWRAKQLSDVLVLATANDDKVNMLVAVSDDKIKAGVKAGDIIKAIAPAVGGGGGGRPNLAQAGGKKPAGIGQALKLAGQFLNE</sequence>
<keyword evidence="12" id="KW-0862">Zinc</keyword>
<keyword evidence="8 12" id="KW-0648">Protein biosynthesis</keyword>
<keyword evidence="4 12" id="KW-0436">Ligase</keyword>
<dbReference type="Proteomes" id="UP000051884">
    <property type="component" value="Unassembled WGS sequence"/>
</dbReference>
<dbReference type="Pfam" id="PF01411">
    <property type="entry name" value="tRNA-synt_2c"/>
    <property type="match status" value="1"/>
</dbReference>
<dbReference type="SUPFAM" id="SSF101353">
    <property type="entry name" value="Putative anticodon-binding domain of alanyl-tRNA synthetase (AlaRS)"/>
    <property type="match status" value="1"/>
</dbReference>
<dbReference type="SMART" id="SM00863">
    <property type="entry name" value="tRNA_SAD"/>
    <property type="match status" value="1"/>
</dbReference>
<evidence type="ECO:0000256" key="3">
    <source>
        <dbReference type="ARBA" id="ARBA00022555"/>
    </source>
</evidence>
<evidence type="ECO:0000313" key="16">
    <source>
        <dbReference type="Proteomes" id="UP000051884"/>
    </source>
</evidence>
<evidence type="ECO:0000256" key="1">
    <source>
        <dbReference type="ARBA" id="ARBA00008226"/>
    </source>
</evidence>
<comment type="catalytic activity">
    <reaction evidence="11 12">
        <text>tRNA(Ala) + L-alanine + ATP = L-alanyl-tRNA(Ala) + AMP + diphosphate</text>
        <dbReference type="Rhea" id="RHEA:12540"/>
        <dbReference type="Rhea" id="RHEA-COMP:9657"/>
        <dbReference type="Rhea" id="RHEA-COMP:9923"/>
        <dbReference type="ChEBI" id="CHEBI:30616"/>
        <dbReference type="ChEBI" id="CHEBI:33019"/>
        <dbReference type="ChEBI" id="CHEBI:57972"/>
        <dbReference type="ChEBI" id="CHEBI:78442"/>
        <dbReference type="ChEBI" id="CHEBI:78497"/>
        <dbReference type="ChEBI" id="CHEBI:456215"/>
        <dbReference type="EC" id="6.1.1.7"/>
    </reaction>
</comment>
<reference evidence="15 16" key="1">
    <citation type="journal article" date="2015" name="Genome Announc.">
        <title>Expanding the biotechnology potential of lactobacilli through comparative genomics of 213 strains and associated genera.</title>
        <authorList>
            <person name="Sun Z."/>
            <person name="Harris H.M."/>
            <person name="McCann A."/>
            <person name="Guo C."/>
            <person name="Argimon S."/>
            <person name="Zhang W."/>
            <person name="Yang X."/>
            <person name="Jeffery I.B."/>
            <person name="Cooney J.C."/>
            <person name="Kagawa T.F."/>
            <person name="Liu W."/>
            <person name="Song Y."/>
            <person name="Salvetti E."/>
            <person name="Wrobel A."/>
            <person name="Rasinkangas P."/>
            <person name="Parkhill J."/>
            <person name="Rea M.C."/>
            <person name="O'Sullivan O."/>
            <person name="Ritari J."/>
            <person name="Douillard F.P."/>
            <person name="Paul Ross R."/>
            <person name="Yang R."/>
            <person name="Briner A.E."/>
            <person name="Felis G.E."/>
            <person name="de Vos W.M."/>
            <person name="Barrangou R."/>
            <person name="Klaenhammer T.R."/>
            <person name="Caufield P.W."/>
            <person name="Cui Y."/>
            <person name="Zhang H."/>
            <person name="O'Toole P.W."/>
        </authorList>
    </citation>
    <scope>NUCLEOTIDE SEQUENCE [LARGE SCALE GENOMIC DNA]</scope>
    <source>
        <strain evidence="15 16">DSM 26202</strain>
    </source>
</reference>
<evidence type="ECO:0000256" key="8">
    <source>
        <dbReference type="ARBA" id="ARBA00022917"/>
    </source>
</evidence>
<dbReference type="InterPro" id="IPR018162">
    <property type="entry name" value="Ala-tRNA-ligase_IIc_anticod-bd"/>
</dbReference>
<evidence type="ECO:0000256" key="6">
    <source>
        <dbReference type="ARBA" id="ARBA00022840"/>
    </source>
</evidence>
<organism evidence="15 16">
    <name type="scientific">Paucilactobacillus hokkaidonensis</name>
    <dbReference type="NCBI Taxonomy" id="1193095"/>
    <lineage>
        <taxon>Bacteria</taxon>
        <taxon>Bacillati</taxon>
        <taxon>Bacillota</taxon>
        <taxon>Bacilli</taxon>
        <taxon>Lactobacillales</taxon>
        <taxon>Lactobacillaceae</taxon>
        <taxon>Paucilactobacillus</taxon>
    </lineage>
</organism>
<evidence type="ECO:0000256" key="9">
    <source>
        <dbReference type="ARBA" id="ARBA00023146"/>
    </source>
</evidence>
<dbReference type="InterPro" id="IPR050058">
    <property type="entry name" value="Ala-tRNA_ligase"/>
</dbReference>
<dbReference type="SUPFAM" id="SSF50447">
    <property type="entry name" value="Translation proteins"/>
    <property type="match status" value="1"/>
</dbReference>
<gene>
    <name evidence="12" type="primary">alaS</name>
    <name evidence="15" type="ORF">IV59_GL001618</name>
</gene>
<dbReference type="InterPro" id="IPR002318">
    <property type="entry name" value="Ala-tRNA-lgiase_IIc"/>
</dbReference>
<evidence type="ECO:0000256" key="11">
    <source>
        <dbReference type="ARBA" id="ARBA00048300"/>
    </source>
</evidence>
<dbReference type="CDD" id="cd00673">
    <property type="entry name" value="AlaRS_core"/>
    <property type="match status" value="1"/>
</dbReference>
<evidence type="ECO:0000256" key="10">
    <source>
        <dbReference type="ARBA" id="ARBA00024779"/>
    </source>
</evidence>
<dbReference type="PANTHER" id="PTHR11777">
    <property type="entry name" value="ALANYL-TRNA SYNTHETASE"/>
    <property type="match status" value="1"/>
</dbReference>
<keyword evidence="9 12" id="KW-0030">Aminoacyl-tRNA synthetase</keyword>
<dbReference type="Gene3D" id="3.30.930.10">
    <property type="entry name" value="Bira Bifunctional Protein, Domain 2"/>
    <property type="match status" value="1"/>
</dbReference>
<dbReference type="PRINTS" id="PR00980">
    <property type="entry name" value="TRNASYNTHALA"/>
</dbReference>
<comment type="function">
    <text evidence="10 12">Catalyzes the attachment of alanine to tRNA(Ala) in a two-step reaction: alanine is first activated by ATP to form Ala-AMP and then transferred to the acceptor end of tRNA(Ala). Also edits incorrectly charged Ser-tRNA(Ala) and Gly-tRNA(Ala) via its editing domain.</text>
</comment>
<evidence type="ECO:0000313" key="15">
    <source>
        <dbReference type="EMBL" id="KRO10521.1"/>
    </source>
</evidence>
<name>A0ABR5Q8K8_9LACO</name>
<feature type="binding site" evidence="12">
    <location>
        <position position="716"/>
    </location>
    <ligand>
        <name>Zn(2+)</name>
        <dbReference type="ChEBI" id="CHEBI:29105"/>
    </ligand>
</feature>
<dbReference type="Gene3D" id="3.10.310.40">
    <property type="match status" value="1"/>
</dbReference>
<dbReference type="HAMAP" id="MF_00036_B">
    <property type="entry name" value="Ala_tRNA_synth_B"/>
    <property type="match status" value="1"/>
</dbReference>
<dbReference type="InterPro" id="IPR003156">
    <property type="entry name" value="DHHA1_dom"/>
</dbReference>
<dbReference type="SUPFAM" id="SSF55681">
    <property type="entry name" value="Class II aaRS and biotin synthetases"/>
    <property type="match status" value="1"/>
</dbReference>
<protein>
    <recommendedName>
        <fullName evidence="12">Alanine--tRNA ligase</fullName>
        <ecNumber evidence="12">6.1.1.7</ecNumber>
    </recommendedName>
    <alternativeName>
        <fullName evidence="12">Alanyl-tRNA synthetase</fullName>
        <shortName evidence="12">AlaRS</shortName>
    </alternativeName>
</protein>
<keyword evidence="12" id="KW-0479">Metal-binding</keyword>
<evidence type="ECO:0000256" key="5">
    <source>
        <dbReference type="ARBA" id="ARBA00022741"/>
    </source>
</evidence>
<dbReference type="PANTHER" id="PTHR11777:SF9">
    <property type="entry name" value="ALANINE--TRNA LIGASE, CYTOPLASMIC"/>
    <property type="match status" value="1"/>
</dbReference>
<evidence type="ECO:0000256" key="4">
    <source>
        <dbReference type="ARBA" id="ARBA00022598"/>
    </source>
</evidence>
<feature type="domain" description="Alanyl-transfer RNA synthetases family profile" evidence="14">
    <location>
        <begin position="44"/>
        <end position="755"/>
    </location>
</feature>
<dbReference type="SUPFAM" id="SSF55186">
    <property type="entry name" value="ThrRS/AlaRS common domain"/>
    <property type="match status" value="1"/>
</dbReference>
<keyword evidence="7 12" id="KW-0694">RNA-binding</keyword>
<dbReference type="PROSITE" id="PS50860">
    <property type="entry name" value="AA_TRNA_LIGASE_II_ALA"/>
    <property type="match status" value="1"/>
</dbReference>
<dbReference type="Gene3D" id="6.10.250.550">
    <property type="match status" value="1"/>
</dbReference>
<dbReference type="Gene3D" id="2.40.30.130">
    <property type="match status" value="1"/>
</dbReference>
<comment type="cofactor">
    <cofactor evidence="12">
        <name>Zn(2+)</name>
        <dbReference type="ChEBI" id="CHEBI:29105"/>
    </cofactor>
    <text evidence="12">Binds 1 zinc ion per subunit.</text>
</comment>
<keyword evidence="3 12" id="KW-0820">tRNA-binding</keyword>